<feature type="compositionally biased region" description="Polar residues" evidence="15">
    <location>
        <begin position="997"/>
        <end position="1016"/>
    </location>
</feature>
<dbReference type="Gene3D" id="1.10.3260.10">
    <property type="entry name" value="DNA ligase, ATP-dependent, N-terminal domain"/>
    <property type="match status" value="1"/>
</dbReference>
<comment type="subcellular location">
    <subcellularLocation>
        <location evidence="2">Nucleus</location>
    </subcellularLocation>
</comment>
<evidence type="ECO:0000256" key="4">
    <source>
        <dbReference type="ARBA" id="ARBA00008785"/>
    </source>
</evidence>
<accession>A0ABM5IMX1</accession>
<dbReference type="GeneID" id="114331404"/>
<dbReference type="EnsemblMetazoa" id="XM_028280984.2">
    <property type="protein sequence ID" value="XP_028136785.2"/>
    <property type="gene ID" value="LOC114331404"/>
</dbReference>
<dbReference type="InterPro" id="IPR001510">
    <property type="entry name" value="Znf_PARP"/>
</dbReference>
<evidence type="ECO:0000256" key="2">
    <source>
        <dbReference type="ARBA" id="ARBA00004123"/>
    </source>
</evidence>
<dbReference type="SUPFAM" id="SSF117018">
    <property type="entry name" value="ATP-dependent DNA ligase DNA-binding domain"/>
    <property type="match status" value="1"/>
</dbReference>
<feature type="compositionally biased region" description="Polar residues" evidence="15">
    <location>
        <begin position="1248"/>
        <end position="1258"/>
    </location>
</feature>
<dbReference type="Gene3D" id="3.30.1490.70">
    <property type="match status" value="1"/>
</dbReference>
<feature type="domain" description="PARP-type" evidence="16">
    <location>
        <begin position="13"/>
        <end position="103"/>
    </location>
</feature>
<dbReference type="Pfam" id="PF00645">
    <property type="entry name" value="zf-PARP"/>
    <property type="match status" value="1"/>
</dbReference>
<feature type="region of interest" description="Disordered" evidence="15">
    <location>
        <begin position="570"/>
        <end position="643"/>
    </location>
</feature>
<feature type="compositionally biased region" description="Basic and acidic residues" evidence="15">
    <location>
        <begin position="915"/>
        <end position="930"/>
    </location>
</feature>
<feature type="region of interest" description="Disordered" evidence="15">
    <location>
        <begin position="1412"/>
        <end position="1473"/>
    </location>
</feature>
<evidence type="ECO:0000256" key="3">
    <source>
        <dbReference type="ARBA" id="ARBA00007572"/>
    </source>
</evidence>
<dbReference type="InterPro" id="IPR001891">
    <property type="entry name" value="Malic_OxRdtase"/>
</dbReference>
<feature type="compositionally biased region" description="Polar residues" evidence="15">
    <location>
        <begin position="1309"/>
        <end position="1320"/>
    </location>
</feature>
<dbReference type="Pfam" id="PF04675">
    <property type="entry name" value="DNA_ligase_A_N"/>
    <property type="match status" value="1"/>
</dbReference>
<feature type="compositionally biased region" description="Basic and acidic residues" evidence="15">
    <location>
        <begin position="1296"/>
        <end position="1308"/>
    </location>
</feature>
<evidence type="ECO:0000256" key="9">
    <source>
        <dbReference type="ARBA" id="ARBA00022833"/>
    </source>
</evidence>
<protein>
    <recommendedName>
        <fullName evidence="13">Malic enzyme</fullName>
    </recommendedName>
</protein>
<evidence type="ECO:0000256" key="12">
    <source>
        <dbReference type="ARBA" id="ARBA00034003"/>
    </source>
</evidence>
<feature type="compositionally biased region" description="Acidic residues" evidence="15">
    <location>
        <begin position="827"/>
        <end position="846"/>
    </location>
</feature>
<feature type="region of interest" description="Disordered" evidence="15">
    <location>
        <begin position="907"/>
        <end position="1396"/>
    </location>
</feature>
<feature type="compositionally biased region" description="Basic and acidic residues" evidence="15">
    <location>
        <begin position="1268"/>
        <end position="1282"/>
    </location>
</feature>
<dbReference type="InterPro" id="IPR000977">
    <property type="entry name" value="DNA_ligase_ATP-dep"/>
</dbReference>
<feature type="compositionally biased region" description="Basic and acidic residues" evidence="15">
    <location>
        <begin position="1197"/>
        <end position="1207"/>
    </location>
</feature>
<dbReference type="NCBIfam" id="NF010052">
    <property type="entry name" value="PRK13529.1"/>
    <property type="match status" value="1"/>
</dbReference>
<feature type="compositionally biased region" description="Basic and acidic residues" evidence="15">
    <location>
        <begin position="808"/>
        <end position="825"/>
    </location>
</feature>
<feature type="region of interest" description="Disordered" evidence="15">
    <location>
        <begin position="1643"/>
        <end position="1851"/>
    </location>
</feature>
<feature type="compositionally biased region" description="Low complexity" evidence="15">
    <location>
        <begin position="1375"/>
        <end position="1387"/>
    </location>
</feature>
<dbReference type="SUPFAM" id="SSF51735">
    <property type="entry name" value="NAD(P)-binding Rossmann-fold domains"/>
    <property type="match status" value="1"/>
</dbReference>
<keyword evidence="10" id="KW-0067">ATP-binding</keyword>
<comment type="cofactor">
    <cofactor evidence="1">
        <name>Mn(2+)</name>
        <dbReference type="ChEBI" id="CHEBI:29035"/>
    </cofactor>
</comment>
<keyword evidence="8" id="KW-0863">Zinc-finger</keyword>
<evidence type="ECO:0000256" key="13">
    <source>
        <dbReference type="RuleBase" id="RU003426"/>
    </source>
</evidence>
<dbReference type="SUPFAM" id="SSF57716">
    <property type="entry name" value="Glucocorticoid receptor-like (DNA-binding domain)"/>
    <property type="match status" value="1"/>
</dbReference>
<feature type="region of interest" description="Disordered" evidence="15">
    <location>
        <begin position="109"/>
        <end position="148"/>
    </location>
</feature>
<feature type="compositionally biased region" description="Basic residues" evidence="15">
    <location>
        <begin position="593"/>
        <end position="602"/>
    </location>
</feature>
<keyword evidence="5" id="KW-0436">Ligase</keyword>
<dbReference type="SMART" id="SM01336">
    <property type="entry name" value="zf-PARP"/>
    <property type="match status" value="1"/>
</dbReference>
<feature type="compositionally biased region" description="Acidic residues" evidence="15">
    <location>
        <begin position="606"/>
        <end position="617"/>
    </location>
</feature>
<dbReference type="InterPro" id="IPR015884">
    <property type="entry name" value="Malic_enzyme_CS"/>
</dbReference>
<dbReference type="PROSITE" id="PS50160">
    <property type="entry name" value="DNA_LIGASE_A3"/>
    <property type="match status" value="1"/>
</dbReference>
<feature type="compositionally biased region" description="Basic and acidic residues" evidence="15">
    <location>
        <begin position="847"/>
        <end position="868"/>
    </location>
</feature>
<feature type="compositionally biased region" description="Basic and acidic residues" evidence="15">
    <location>
        <begin position="678"/>
        <end position="699"/>
    </location>
</feature>
<name>A0ABM5IMX1_DIAVI</name>
<feature type="compositionally biased region" description="Low complexity" evidence="15">
    <location>
        <begin position="1213"/>
        <end position="1230"/>
    </location>
</feature>
<evidence type="ECO:0000256" key="15">
    <source>
        <dbReference type="SAM" id="MobiDB-lite"/>
    </source>
</evidence>
<dbReference type="NCBIfam" id="TIGR00574">
    <property type="entry name" value="dnl1"/>
    <property type="match status" value="1"/>
</dbReference>
<feature type="domain" description="ATP-dependent DNA ligase family profile" evidence="17">
    <location>
        <begin position="468"/>
        <end position="579"/>
    </location>
</feature>
<evidence type="ECO:0000256" key="10">
    <source>
        <dbReference type="ARBA" id="ARBA00022840"/>
    </source>
</evidence>
<evidence type="ECO:0000256" key="11">
    <source>
        <dbReference type="ARBA" id="ARBA00023242"/>
    </source>
</evidence>
<feature type="compositionally biased region" description="Polar residues" evidence="15">
    <location>
        <begin position="629"/>
        <end position="640"/>
    </location>
</feature>
<dbReference type="InterPro" id="IPR012302">
    <property type="entry name" value="Malic_NAD-bd"/>
</dbReference>
<keyword evidence="11" id="KW-0539">Nucleus</keyword>
<dbReference type="Pfam" id="PF00390">
    <property type="entry name" value="malic"/>
    <property type="match status" value="1"/>
</dbReference>
<dbReference type="InterPro" id="IPR012308">
    <property type="entry name" value="DNA_ligase_ATP-dep_N"/>
</dbReference>
<dbReference type="InterPro" id="IPR036599">
    <property type="entry name" value="DNA_ligase_N_sf"/>
</dbReference>
<feature type="compositionally biased region" description="Polar residues" evidence="15">
    <location>
        <begin position="1283"/>
        <end position="1292"/>
    </location>
</feature>
<dbReference type="Gene3D" id="3.30.1740.10">
    <property type="entry name" value="Zinc finger, PARP-type"/>
    <property type="match status" value="1"/>
</dbReference>
<feature type="compositionally biased region" description="Basic and acidic residues" evidence="15">
    <location>
        <begin position="712"/>
        <end position="723"/>
    </location>
</feature>
<dbReference type="SMART" id="SM01274">
    <property type="entry name" value="malic"/>
    <property type="match status" value="1"/>
</dbReference>
<proteinExistence type="inferred from homology"/>
<evidence type="ECO:0000256" key="6">
    <source>
        <dbReference type="ARBA" id="ARBA00022723"/>
    </source>
</evidence>
<feature type="compositionally biased region" description="Polar residues" evidence="15">
    <location>
        <begin position="1650"/>
        <end position="1671"/>
    </location>
</feature>
<dbReference type="InterPro" id="IPR036291">
    <property type="entry name" value="NAD(P)-bd_dom_sf"/>
</dbReference>
<dbReference type="Proteomes" id="UP001652700">
    <property type="component" value="Unplaced"/>
</dbReference>
<feature type="compositionally biased region" description="Basic and acidic residues" evidence="15">
    <location>
        <begin position="955"/>
        <end position="972"/>
    </location>
</feature>
<dbReference type="InterPro" id="IPR012301">
    <property type="entry name" value="Malic_N_dom"/>
</dbReference>
<feature type="compositionally biased region" description="Basic and acidic residues" evidence="15">
    <location>
        <begin position="133"/>
        <end position="148"/>
    </location>
</feature>
<dbReference type="Pfam" id="PF03949">
    <property type="entry name" value="Malic_M"/>
    <property type="match status" value="1"/>
</dbReference>
<dbReference type="SUPFAM" id="SSF53223">
    <property type="entry name" value="Aminoacid dehydrogenase-like, N-terminal domain"/>
    <property type="match status" value="1"/>
</dbReference>
<evidence type="ECO:0000256" key="1">
    <source>
        <dbReference type="ARBA" id="ARBA00001936"/>
    </source>
</evidence>
<feature type="compositionally biased region" description="Basic and acidic residues" evidence="15">
    <location>
        <begin position="782"/>
        <end position="794"/>
    </location>
</feature>
<dbReference type="SUPFAM" id="SSF56091">
    <property type="entry name" value="DNA ligase/mRNA capping enzyme, catalytic domain"/>
    <property type="match status" value="1"/>
</dbReference>
<feature type="compositionally biased region" description="Low complexity" evidence="15">
    <location>
        <begin position="1027"/>
        <end position="1036"/>
    </location>
</feature>
<organism evidence="18 19">
    <name type="scientific">Diabrotica virgifera virgifera</name>
    <name type="common">western corn rootworm</name>
    <dbReference type="NCBI Taxonomy" id="50390"/>
    <lineage>
        <taxon>Eukaryota</taxon>
        <taxon>Metazoa</taxon>
        <taxon>Ecdysozoa</taxon>
        <taxon>Arthropoda</taxon>
        <taxon>Hexapoda</taxon>
        <taxon>Insecta</taxon>
        <taxon>Pterygota</taxon>
        <taxon>Neoptera</taxon>
        <taxon>Endopterygota</taxon>
        <taxon>Coleoptera</taxon>
        <taxon>Polyphaga</taxon>
        <taxon>Cucujiformia</taxon>
        <taxon>Chrysomeloidea</taxon>
        <taxon>Chrysomelidae</taxon>
        <taxon>Galerucinae</taxon>
        <taxon>Diabroticina</taxon>
        <taxon>Diabroticites</taxon>
        <taxon>Diabrotica</taxon>
    </lineage>
</organism>
<sequence length="2458" mass="276862">MSDSEDKEDEKPFVVVKANNGRATCKHCKEKCPVGKWRIAKVGFNPFGAGKMKLWHHIKCLFKAFLNQRAETRRIEAPEDIQGWELLDEDLQLYILKYVKKLDDFHGNVTSTSPRRKPKSKEGNIDEESVSETQKDTKTMNKSKDDIKKPNKYESFKEFRKLVADIANTDSRQEKSKCLEKFAKAFMDCSKNYKILWYQLLMPSVIRYNFEYLNHNRLIKIFSSIFDTDKNKILKHLNQESDIGDTIAYFFDKNTTLAPAKKSNLTVTDVNDFLSKLDNLEEEDKIVEYFKNFLVKCTVNDLVTVIHIIEGDLQIDASPRLILTTIDKNAYKLYQTCNDIDCVLSKFVMGNSQVKINVLMNKNLMVPVSPMLAEECKLLEDVFQKFPNGVYAEIMYSGDRVQIHKSGNRFTYFSNDLKEIQLEKIADFEKYMYQAFPFTKDFIIDGELVLTEKNSKIPIRLESVIEQDKFKSVTACFFAFDCLYFGEESLLQKPLCERKNYLKNDIKEIPNHVLYSEMKKVYQEEDCTKIIAEVKKQKFNGIIFKDIKGIYESQTRNWLKIKRKNLFGHNSSDEDSDNLQKDEEKSSMDTPIRHKPNIRRKSIVFDADESQNEDQDENVLNKSTEVETGVNSSISTNVEQNTEENNDILSNTEQEPKCVRSGTQSPQIFADTQNELQLQEKDNDSESEPKETVKHHENTSDSNKSSSELNDETGKSNTDKDKPQGNNSSETSGVQLDVKDEMSRLHSPDSFYSVENAERSTPTCVKNIEDENNVNTNNKNPAKSDKDTEEDKGSYGDGVNSVEEDEIAVVKDKSVNQNEDNHSEINNDSDDTIAVDELMTSDEEPIESEKTNTKKSLKHTDKINDLLKKYSSPKSGENLDAGRENNDDEEDAIIIMDEFENFVQSRMTRAKKPLKPTESDNIHDTDKITDCESSSEKNSPTNSLKTGETDTELSIVHEENDKFKTKSNDKIDSINSEDNNDEESVNINELESVIELDQTTESTSQKSLGHTESDNINVAEHCESSSEKNSSTNNLKSGKKADTEELSHVHEETDNISKSKSNDQDDSINSGDNNDEESINIIELDSTIEHDQTIESSSQKSVEYTKLDKNNTDVINHSESSTEKKSLTKNLKSGKNADTEELINVHEETDKISKTKSNDQDDSINSEDNNDEESSNISELELTFEIDETIESSTQKSPEHTESDNINHIDVTNLCESSSEKNSSTNNLKSGKNADTQELSNVDEENDMNSTNINNTKKCPTDALTQKRKNDEKSNDFDEESNKSGNTNNEKQLSGLEDKSDRPIDTQDQHNTVTIDLSSNSDHERVHSSKSQKKGKIDFSGSSSSSDEENYKSNAKKRQNIFSSEDSDNSEEGNSKSSNKNKNGGSNISRKTKTSRIKRAVIQILENDLQSSDNEVIFKKNQRGQSVDSGRNKRKQQFSSEDEFGNRSAKFSKTTAASRRKQLESLSTEDDENVINSKCGSRKELRIVLTDVLKYTKTQSKLKDQSVNNAEECKVSTRKNIKKPIVVSDTDSTHSSSIFQIENSAEGSDKIRKNTKTQNEPKSKVQSVNNAKVSKVSSTKGIERSIVISDTNSKHSSSTLEKENGAEGSDQIEKVASPSAMESSQKRKASRELIVLVNKLSRTGREESLDNNPSASTIRSVNINEQRLNESQNKRTRESPKITIGTPSSKRVRNDDVESNEYNSDTDGKRHSTKRTVGTPSSKRVRNDDVESNEYNSDTDGKRHSTKRTVGTPLSKRVRNDDVESNEYNSDTDGKRHSTKRTVGTPLSKRVRNDDVESNEYNSDIDGKRHSTKKTVGTPLSKRVRNDDVESDEYNSDTDGKRHSTKRTVGTPLSKRVRNDDVESDEYNSDVDGVRCTSPLPINKSNLTMERDRVGNWGNGEHLVPGGVSGLERLTTPALNKGLAFTFEERQQLGIHGLLPPVVKSQEQQIEHCKKCLDRLDDNLNKYMYLIGLLDRNEKLFYSFVRKYVTDIMPLVYTPVVGLACQNFGLVYRRPRGMYVTIYDKGNVYEIMKNWPETDVRAIVVTDGERILGLGDQGACGMGIPVGKLSLYTALAGIKPHQCLPITIDVGTNNETHLKDPLYIGLRQKRVTGQEYDELLDEFMEAVVRRWGQNTLIQFEDFGNSNAFRLLEKYRNEYCTFNDDIQGTASVAVAGLLASLRITKTRLSDHVIVFQGAGEANLGIAQLCTMAMVKEGTSESDARKKIWMVDSKGLIVKDRPEGGINHHKEMYAHAHPPVKTLTEVVKSIKPSILIGAAAIGGAFTSEILREMAKNNKRPVIFALSNPTHKAECTAEECYRETNGTAIFASGSPFDPVTLNGKTFYPGQGNNSYIFPGVGLATVTAGIQKISEEHFLVAAEALANLVTEDNLENGRIYPPLESIVACSLRIATRLLEYAYEEGNATVLPEPKDKEAFIKAQMYNTDYQPALPAVYAFPKL</sequence>
<dbReference type="PROSITE" id="PS00331">
    <property type="entry name" value="MALIC_ENZYMES"/>
    <property type="match status" value="1"/>
</dbReference>
<comment type="similarity">
    <text evidence="3 14">Belongs to the ATP-dependent DNA ligase family.</text>
</comment>
<dbReference type="Pfam" id="PF01068">
    <property type="entry name" value="DNA_ligase_A_M"/>
    <property type="match status" value="1"/>
</dbReference>
<comment type="similarity">
    <text evidence="4 13">Belongs to the malic enzymes family.</text>
</comment>
<evidence type="ECO:0000256" key="14">
    <source>
        <dbReference type="RuleBase" id="RU004196"/>
    </source>
</evidence>
<keyword evidence="6 13" id="KW-0479">Metal-binding</keyword>
<feature type="compositionally biased region" description="Polar residues" evidence="15">
    <location>
        <begin position="1588"/>
        <end position="1599"/>
    </location>
</feature>
<evidence type="ECO:0000256" key="5">
    <source>
        <dbReference type="ARBA" id="ARBA00022598"/>
    </source>
</evidence>
<dbReference type="InterPro" id="IPR036957">
    <property type="entry name" value="Znf_PARP_sf"/>
</dbReference>
<reference evidence="18" key="1">
    <citation type="submission" date="2025-05" db="UniProtKB">
        <authorList>
            <consortium name="EnsemblMetazoa"/>
        </authorList>
    </citation>
    <scope>IDENTIFICATION</scope>
</reference>
<keyword evidence="7" id="KW-0547">Nucleotide-binding</keyword>
<dbReference type="InterPro" id="IPR012310">
    <property type="entry name" value="DNA_ligase_ATP-dep_cent"/>
</dbReference>
<feature type="compositionally biased region" description="Acidic residues" evidence="15">
    <location>
        <begin position="1160"/>
        <end position="1174"/>
    </location>
</feature>
<dbReference type="PRINTS" id="PR00072">
    <property type="entry name" value="MALOXRDTASE"/>
</dbReference>
<keyword evidence="9" id="KW-0862">Zinc</keyword>
<dbReference type="InterPro" id="IPR046346">
    <property type="entry name" value="Aminoacid_DH-like_N_sf"/>
</dbReference>
<dbReference type="SMART" id="SM00919">
    <property type="entry name" value="Malic_M"/>
    <property type="match status" value="1"/>
</dbReference>
<feature type="compositionally biased region" description="Basic and acidic residues" evidence="15">
    <location>
        <begin position="1135"/>
        <end position="1159"/>
    </location>
</feature>
<feature type="compositionally biased region" description="Basic and acidic residues" evidence="15">
    <location>
        <begin position="737"/>
        <end position="747"/>
    </location>
</feature>
<feature type="compositionally biased region" description="Polar residues" evidence="15">
    <location>
        <begin position="724"/>
        <end position="734"/>
    </location>
</feature>
<evidence type="ECO:0000313" key="19">
    <source>
        <dbReference type="Proteomes" id="UP001652700"/>
    </source>
</evidence>
<keyword evidence="13" id="KW-0560">Oxidoreductase</keyword>
<evidence type="ECO:0000256" key="7">
    <source>
        <dbReference type="ARBA" id="ARBA00022741"/>
    </source>
</evidence>
<dbReference type="Gene3D" id="3.40.50.10380">
    <property type="entry name" value="Malic enzyme, N-terminal domain"/>
    <property type="match status" value="1"/>
</dbReference>
<feature type="compositionally biased region" description="Basic and acidic residues" evidence="15">
    <location>
        <begin position="578"/>
        <end position="587"/>
    </location>
</feature>
<feature type="region of interest" description="Disordered" evidence="15">
    <location>
        <begin position="677"/>
        <end position="890"/>
    </location>
</feature>
<comment type="catalytic activity">
    <reaction evidence="12">
        <text>ATP + (deoxyribonucleotide)n-3'-hydroxyl + 5'-phospho-(deoxyribonucleotide)m = (deoxyribonucleotide)n+m + AMP + diphosphate.</text>
        <dbReference type="EC" id="6.5.1.1"/>
    </reaction>
</comment>
<dbReference type="PANTHER" id="PTHR23406">
    <property type="entry name" value="MALIC ENZYME-RELATED"/>
    <property type="match status" value="1"/>
</dbReference>
<dbReference type="Gene3D" id="3.30.470.30">
    <property type="entry name" value="DNA ligase/mRNA capping enzyme"/>
    <property type="match status" value="1"/>
</dbReference>
<dbReference type="InterPro" id="IPR037062">
    <property type="entry name" value="Malic_N_dom_sf"/>
</dbReference>
<evidence type="ECO:0000256" key="8">
    <source>
        <dbReference type="ARBA" id="ARBA00022771"/>
    </source>
</evidence>
<dbReference type="CDD" id="cd05312">
    <property type="entry name" value="NAD_bind_1_malic_enz"/>
    <property type="match status" value="1"/>
</dbReference>
<dbReference type="PROSITE" id="PS50064">
    <property type="entry name" value="ZF_PARP_2"/>
    <property type="match status" value="1"/>
</dbReference>
<evidence type="ECO:0000259" key="16">
    <source>
        <dbReference type="PROSITE" id="PS50064"/>
    </source>
</evidence>
<feature type="compositionally biased region" description="Low complexity" evidence="15">
    <location>
        <begin position="1564"/>
        <end position="1580"/>
    </location>
</feature>
<evidence type="ECO:0000259" key="17">
    <source>
        <dbReference type="PROSITE" id="PS50160"/>
    </source>
</evidence>
<evidence type="ECO:0000313" key="18">
    <source>
        <dbReference type="EnsemblMetazoa" id="XP_028136785.2"/>
    </source>
</evidence>
<feature type="region of interest" description="Disordered" evidence="15">
    <location>
        <begin position="1535"/>
        <end position="1629"/>
    </location>
</feature>
<dbReference type="PANTHER" id="PTHR23406:SF90">
    <property type="entry name" value="MALIC ENZYME-RELATED"/>
    <property type="match status" value="1"/>
</dbReference>
<feature type="compositionally biased region" description="Basic and acidic residues" evidence="15">
    <location>
        <begin position="1039"/>
        <end position="1063"/>
    </location>
</feature>
<dbReference type="Gene3D" id="3.40.50.720">
    <property type="entry name" value="NAD(P)-binding Rossmann-like Domain"/>
    <property type="match status" value="1"/>
</dbReference>
<keyword evidence="19" id="KW-1185">Reference proteome</keyword>
<feature type="compositionally biased region" description="Polar residues" evidence="15">
    <location>
        <begin position="936"/>
        <end position="946"/>
    </location>
</feature>
<dbReference type="RefSeq" id="XP_028136785.2">
    <property type="nucleotide sequence ID" value="XM_028280984.2"/>
</dbReference>